<gene>
    <name evidence="3" type="ORF">SAMN05444171_2259</name>
</gene>
<dbReference type="PRINTS" id="PR00111">
    <property type="entry name" value="ABHYDROLASE"/>
</dbReference>
<proteinExistence type="predicted"/>
<dbReference type="Pfam" id="PF12697">
    <property type="entry name" value="Abhydrolase_6"/>
    <property type="match status" value="1"/>
</dbReference>
<evidence type="ECO:0000256" key="1">
    <source>
        <dbReference type="ARBA" id="ARBA00022801"/>
    </source>
</evidence>
<organism evidence="3 4">
    <name type="scientific">Bradyrhizobium lablabi</name>
    <dbReference type="NCBI Taxonomy" id="722472"/>
    <lineage>
        <taxon>Bacteria</taxon>
        <taxon>Pseudomonadati</taxon>
        <taxon>Pseudomonadota</taxon>
        <taxon>Alphaproteobacteria</taxon>
        <taxon>Hyphomicrobiales</taxon>
        <taxon>Nitrobacteraceae</taxon>
        <taxon>Bradyrhizobium</taxon>
    </lineage>
</organism>
<name>A0A1M6W997_9BRAD</name>
<dbReference type="PANTHER" id="PTHR43798:SF31">
    <property type="entry name" value="AB HYDROLASE SUPERFAMILY PROTEIN YCLE"/>
    <property type="match status" value="1"/>
</dbReference>
<dbReference type="Proteomes" id="UP000183208">
    <property type="component" value="Unassembled WGS sequence"/>
</dbReference>
<sequence>MVWHMTIGNGPAKVLVIHGWFWDHRVFTPMFDALDRDLYTYAFVDIRGYGHSRDVAGAFSINEVAADGIALADQLGWREFHVIGHSMGGKAAQKMAMDAPARIRSVVAVTPVPASALPFDDEVFGFFASACESDAAALAIMGDSLGNRVSAIWLQLMLRRARETAAPAAFKNYMHSFIKDDHSAMANKVTAPMLVLYGEHDNGVSEAMVRAVYPGLYPHAEIEKMANCGHYPMQETPIILATRIQTFLSQSTGS</sequence>
<dbReference type="SUPFAM" id="SSF53474">
    <property type="entry name" value="alpha/beta-Hydrolases"/>
    <property type="match status" value="1"/>
</dbReference>
<dbReference type="AlphaFoldDB" id="A0A1M6W997"/>
<dbReference type="InterPro" id="IPR029058">
    <property type="entry name" value="AB_hydrolase_fold"/>
</dbReference>
<evidence type="ECO:0000313" key="3">
    <source>
        <dbReference type="EMBL" id="SEC78653.1"/>
    </source>
</evidence>
<dbReference type="GO" id="GO:0016787">
    <property type="term" value="F:hydrolase activity"/>
    <property type="evidence" value="ECO:0007669"/>
    <property type="project" value="UniProtKB-KW"/>
</dbReference>
<dbReference type="Gene3D" id="3.40.50.1820">
    <property type="entry name" value="alpha/beta hydrolase"/>
    <property type="match status" value="1"/>
</dbReference>
<evidence type="ECO:0000259" key="2">
    <source>
        <dbReference type="Pfam" id="PF12697"/>
    </source>
</evidence>
<protein>
    <submittedName>
        <fullName evidence="3">Pimeloyl-ACP methyl ester carboxylesterase</fullName>
    </submittedName>
</protein>
<dbReference type="GO" id="GO:0016020">
    <property type="term" value="C:membrane"/>
    <property type="evidence" value="ECO:0007669"/>
    <property type="project" value="TreeGrafter"/>
</dbReference>
<dbReference type="OrthoDB" id="9812774at2"/>
<accession>A0A1M6W997</accession>
<dbReference type="InterPro" id="IPR050266">
    <property type="entry name" value="AB_hydrolase_sf"/>
</dbReference>
<keyword evidence="1" id="KW-0378">Hydrolase</keyword>
<dbReference type="RefSeq" id="WP_074818899.1">
    <property type="nucleotide sequence ID" value="NZ_FNTI01000001.1"/>
</dbReference>
<dbReference type="InterPro" id="IPR000073">
    <property type="entry name" value="AB_hydrolase_1"/>
</dbReference>
<dbReference type="PANTHER" id="PTHR43798">
    <property type="entry name" value="MONOACYLGLYCEROL LIPASE"/>
    <property type="match status" value="1"/>
</dbReference>
<dbReference type="EMBL" id="FNTI01000001">
    <property type="protein sequence ID" value="SEC78653.1"/>
    <property type="molecule type" value="Genomic_DNA"/>
</dbReference>
<reference evidence="3 4" key="1">
    <citation type="submission" date="2016-10" db="EMBL/GenBank/DDBJ databases">
        <authorList>
            <person name="de Groot N.N."/>
        </authorList>
    </citation>
    <scope>NUCLEOTIDE SEQUENCE [LARGE SCALE GENOMIC DNA]</scope>
    <source>
        <strain evidence="3 4">GAS522</strain>
    </source>
</reference>
<evidence type="ECO:0000313" key="4">
    <source>
        <dbReference type="Proteomes" id="UP000183208"/>
    </source>
</evidence>
<feature type="domain" description="AB hydrolase-1" evidence="2">
    <location>
        <begin position="14"/>
        <end position="237"/>
    </location>
</feature>